<comment type="caution">
    <text evidence="2">The sequence shown here is derived from an EMBL/GenBank/DDBJ whole genome shotgun (WGS) entry which is preliminary data.</text>
</comment>
<dbReference type="RefSeq" id="WP_044234801.1">
    <property type="nucleotide sequence ID" value="NZ_ASRX01000002.1"/>
</dbReference>
<sequence length="160" mass="16867">MRALVEALCSDACAGRKPGTRGGQEARKLVRDALRRAGLDPQEQAVPGCNRANVIAQIAGDTARYVLIGAHYDHLGSDSGQIYRGADDNTAAVAILVEVAQASEEGVVIRRADAEIIPPLSAGRAVAETLLADCDAQGRLPEELQMQATLLVGLLEQRLA</sequence>
<dbReference type="InterPro" id="IPR007484">
    <property type="entry name" value="Peptidase_M28"/>
</dbReference>
<feature type="domain" description="Peptidase M28" evidence="1">
    <location>
        <begin position="53"/>
        <end position="105"/>
    </location>
</feature>
<dbReference type="Pfam" id="PF04389">
    <property type="entry name" value="Peptidase_M28"/>
    <property type="match status" value="1"/>
</dbReference>
<dbReference type="AlphaFoldDB" id="A0A017THD8"/>
<dbReference type="Proteomes" id="UP000019678">
    <property type="component" value="Unassembled WGS sequence"/>
</dbReference>
<evidence type="ECO:0000259" key="1">
    <source>
        <dbReference type="Pfam" id="PF04389"/>
    </source>
</evidence>
<evidence type="ECO:0000313" key="3">
    <source>
        <dbReference type="Proteomes" id="UP000019678"/>
    </source>
</evidence>
<dbReference type="OrthoDB" id="9762302at2"/>
<protein>
    <submittedName>
        <fullName evidence="2">Peptidase, M20/M25/M40 family</fullName>
    </submittedName>
</protein>
<dbReference type="EMBL" id="ASRX01000002">
    <property type="protein sequence ID" value="EYF08654.1"/>
    <property type="molecule type" value="Genomic_DNA"/>
</dbReference>
<dbReference type="STRING" id="1192034.CAP_2514"/>
<dbReference type="eggNOG" id="COG2234">
    <property type="taxonomic scope" value="Bacteria"/>
</dbReference>
<dbReference type="Gene3D" id="3.40.630.10">
    <property type="entry name" value="Zn peptidases"/>
    <property type="match status" value="1"/>
</dbReference>
<proteinExistence type="predicted"/>
<reference evidence="2 3" key="1">
    <citation type="submission" date="2013-05" db="EMBL/GenBank/DDBJ databases">
        <title>Genome assembly of Chondromyces apiculatus DSM 436.</title>
        <authorList>
            <person name="Sharma G."/>
            <person name="Khatri I."/>
            <person name="Kaur C."/>
            <person name="Mayilraj S."/>
            <person name="Subramanian S."/>
        </authorList>
    </citation>
    <scope>NUCLEOTIDE SEQUENCE [LARGE SCALE GENOMIC DNA]</scope>
    <source>
        <strain evidence="2 3">DSM 436</strain>
    </source>
</reference>
<evidence type="ECO:0000313" key="2">
    <source>
        <dbReference type="EMBL" id="EYF08654.1"/>
    </source>
</evidence>
<name>A0A017THD8_9BACT</name>
<accession>A0A017THD8</accession>
<organism evidence="2 3">
    <name type="scientific">Chondromyces apiculatus DSM 436</name>
    <dbReference type="NCBI Taxonomy" id="1192034"/>
    <lineage>
        <taxon>Bacteria</taxon>
        <taxon>Pseudomonadati</taxon>
        <taxon>Myxococcota</taxon>
        <taxon>Polyangia</taxon>
        <taxon>Polyangiales</taxon>
        <taxon>Polyangiaceae</taxon>
        <taxon>Chondromyces</taxon>
    </lineage>
</organism>
<keyword evidence="3" id="KW-1185">Reference proteome</keyword>
<gene>
    <name evidence="2" type="ORF">CAP_2514</name>
</gene>
<dbReference type="SUPFAM" id="SSF53187">
    <property type="entry name" value="Zn-dependent exopeptidases"/>
    <property type="match status" value="1"/>
</dbReference>